<dbReference type="RefSeq" id="WP_345007942.1">
    <property type="nucleotide sequence ID" value="NZ_BAABCY010000104.1"/>
</dbReference>
<keyword evidence="3" id="KW-1185">Reference proteome</keyword>
<dbReference type="Pfam" id="PF09697">
    <property type="entry name" value="Porph_ging"/>
    <property type="match status" value="1"/>
</dbReference>
<sequence length="278" mass="32432">MYLKRIRSLIVYALFLTSYLSFAQKDFQGKAYYETKVTLDMDNFGGGNLSEERKKQIADRMRSRLEKTYVLTFNQFESLYKEEEREGSNSPGWGRFGMSGNMAQGPQYKNIKASKLLQESDLFGKQFLIDDALPEFEWKLESETKTIGEYLCFKATTVKKVPEGMFGFGRRSREGDRPQENEDREREITVTAWYTLQVPLRQGPGDYWGLPGLILEINEGRNAIYCSKLVLNTNEISDIEKPSKGKKVNKQEYDAILKKKMTEMREMYRRDGGRDRRR</sequence>
<accession>A0ABP6YJT2</accession>
<comment type="caution">
    <text evidence="2">The sequence shown here is derived from an EMBL/GenBank/DDBJ whole genome shotgun (WGS) entry which is preliminary data.</text>
</comment>
<dbReference type="NCBIfam" id="TIGR01200">
    <property type="entry name" value="GLPGLI"/>
    <property type="match status" value="1"/>
</dbReference>
<feature type="chain" id="PRO_5046063402" evidence="1">
    <location>
        <begin position="24"/>
        <end position="278"/>
    </location>
</feature>
<organism evidence="2 3">
    <name type="scientific">Snuella lapsa</name>
    <dbReference type="NCBI Taxonomy" id="870481"/>
    <lineage>
        <taxon>Bacteria</taxon>
        <taxon>Pseudomonadati</taxon>
        <taxon>Bacteroidota</taxon>
        <taxon>Flavobacteriia</taxon>
        <taxon>Flavobacteriales</taxon>
        <taxon>Flavobacteriaceae</taxon>
        <taxon>Snuella</taxon>
    </lineage>
</organism>
<gene>
    <name evidence="2" type="ORF">GCM10022395_36370</name>
</gene>
<dbReference type="Proteomes" id="UP001500954">
    <property type="component" value="Unassembled WGS sequence"/>
</dbReference>
<protein>
    <submittedName>
        <fullName evidence="2">GLPGLI family protein</fullName>
    </submittedName>
</protein>
<evidence type="ECO:0000313" key="2">
    <source>
        <dbReference type="EMBL" id="GAA3585079.1"/>
    </source>
</evidence>
<name>A0ABP6YJT2_9FLAO</name>
<keyword evidence="1" id="KW-0732">Signal</keyword>
<dbReference type="EMBL" id="BAABCY010000104">
    <property type="protein sequence ID" value="GAA3585079.1"/>
    <property type="molecule type" value="Genomic_DNA"/>
</dbReference>
<evidence type="ECO:0000313" key="3">
    <source>
        <dbReference type="Proteomes" id="UP001500954"/>
    </source>
</evidence>
<dbReference type="InterPro" id="IPR005901">
    <property type="entry name" value="GLPGLI"/>
</dbReference>
<reference evidence="3" key="1">
    <citation type="journal article" date="2019" name="Int. J. Syst. Evol. Microbiol.">
        <title>The Global Catalogue of Microorganisms (GCM) 10K type strain sequencing project: providing services to taxonomists for standard genome sequencing and annotation.</title>
        <authorList>
            <consortium name="The Broad Institute Genomics Platform"/>
            <consortium name="The Broad Institute Genome Sequencing Center for Infectious Disease"/>
            <person name="Wu L."/>
            <person name="Ma J."/>
        </authorList>
    </citation>
    <scope>NUCLEOTIDE SEQUENCE [LARGE SCALE GENOMIC DNA]</scope>
    <source>
        <strain evidence="3">JCM 17111</strain>
    </source>
</reference>
<evidence type="ECO:0000256" key="1">
    <source>
        <dbReference type="SAM" id="SignalP"/>
    </source>
</evidence>
<feature type="signal peptide" evidence="1">
    <location>
        <begin position="1"/>
        <end position="23"/>
    </location>
</feature>
<proteinExistence type="predicted"/>